<dbReference type="PROSITE" id="PS51257">
    <property type="entry name" value="PROKAR_LIPOPROTEIN"/>
    <property type="match status" value="1"/>
</dbReference>
<dbReference type="Gene3D" id="2.130.10.10">
    <property type="entry name" value="YVTN repeat-like/Quinoprotein amine dehydrogenase"/>
    <property type="match status" value="1"/>
</dbReference>
<accession>A0AA46UAT5</accession>
<proteinExistence type="predicted"/>
<sequence length="369" mass="40287">MKKQIIFLAVCAIVLSMGSCTNDVLEDIQQVNGSLPQTRTTTNNEWTYAYVLSEGQLGTTIQGTIVRYNNNWEKEDVLEIGDTGNDLIQYGSKLYCAVSGSSLTADNGGIWVIDAKTGQLLTPQMIQYDDDKAGHKAMPRHLTAANGKVYISFYSGAVMSIDTINYAQVNYYELDATYSEGICIGKDNKVYICNSGNADDTYAGEGTTISVLPPSLSHETQITVPKNPKMIAAYSDNKMYFNVLGDGGANTALYKFNPTKPKVAPTLITERAGGFAIGSKYIYTTDIDWSTTDYRTIMKKVQLSNDDTSDFTDDPGYTFGSITVNPFNGDVCFGQSMGDALYIYDSTGDDYLDIINTGAPNVNTVVFVK</sequence>
<name>A0AA46UAT5_BACT4</name>
<evidence type="ECO:0000313" key="2">
    <source>
        <dbReference type="EMBL" id="UYU71342.1"/>
    </source>
</evidence>
<gene>
    <name evidence="2" type="ORF">KQP59_24290</name>
</gene>
<reference evidence="2" key="1">
    <citation type="submission" date="2021-06" db="EMBL/GenBank/DDBJ databases">
        <title>Interrogation of the integrated mobile genetic elements in gut-associated Bacteroides with a consensus prediction approach.</title>
        <authorList>
            <person name="Campbell D.E."/>
            <person name="Leigh J.R."/>
            <person name="Kim T."/>
            <person name="England W."/>
            <person name="Whitaker R.J."/>
            <person name="Degnan P.H."/>
        </authorList>
    </citation>
    <scope>NUCLEOTIDE SEQUENCE</scope>
    <source>
        <strain evidence="2">VPI-BTDOT2</strain>
    </source>
</reference>
<dbReference type="InterPro" id="IPR015943">
    <property type="entry name" value="WD40/YVTN_repeat-like_dom_sf"/>
</dbReference>
<evidence type="ECO:0000313" key="3">
    <source>
        <dbReference type="Proteomes" id="UP001156216"/>
    </source>
</evidence>
<keyword evidence="1" id="KW-0732">Signal</keyword>
<organism evidence="2 3">
    <name type="scientific">Bacteroides thetaiotaomicron</name>
    <dbReference type="NCBI Taxonomy" id="818"/>
    <lineage>
        <taxon>Bacteria</taxon>
        <taxon>Pseudomonadati</taxon>
        <taxon>Bacteroidota</taxon>
        <taxon>Bacteroidia</taxon>
        <taxon>Bacteroidales</taxon>
        <taxon>Bacteroidaceae</taxon>
        <taxon>Bacteroides</taxon>
    </lineage>
</organism>
<dbReference type="AlphaFoldDB" id="A0AA46UAT5"/>
<feature type="chain" id="PRO_5041243632" description="Lipoprotein" evidence="1">
    <location>
        <begin position="23"/>
        <end position="369"/>
    </location>
</feature>
<dbReference type="EMBL" id="CP083681">
    <property type="protein sequence ID" value="UYU71342.1"/>
    <property type="molecule type" value="Genomic_DNA"/>
</dbReference>
<protein>
    <recommendedName>
        <fullName evidence="4">Lipoprotein</fullName>
    </recommendedName>
</protein>
<dbReference type="RefSeq" id="WP_132060138.1">
    <property type="nucleotide sequence ID" value="NZ_CP072242.1"/>
</dbReference>
<evidence type="ECO:0008006" key="4">
    <source>
        <dbReference type="Google" id="ProtNLM"/>
    </source>
</evidence>
<dbReference type="SUPFAM" id="SSF101898">
    <property type="entry name" value="NHL repeat"/>
    <property type="match status" value="1"/>
</dbReference>
<evidence type="ECO:0000256" key="1">
    <source>
        <dbReference type="SAM" id="SignalP"/>
    </source>
</evidence>
<feature type="signal peptide" evidence="1">
    <location>
        <begin position="1"/>
        <end position="22"/>
    </location>
</feature>
<dbReference type="Proteomes" id="UP001156216">
    <property type="component" value="Chromosome"/>
</dbReference>